<evidence type="ECO:0000313" key="4">
    <source>
        <dbReference type="Proteomes" id="UP000663829"/>
    </source>
</evidence>
<gene>
    <name evidence="2" type="ORF">GPM918_LOCUS36774</name>
    <name evidence="3" type="ORF">SRO942_LOCUS37526</name>
</gene>
<evidence type="ECO:0000313" key="2">
    <source>
        <dbReference type="EMBL" id="CAF1503173.1"/>
    </source>
</evidence>
<protein>
    <recommendedName>
        <fullName evidence="1">Ubiquitin-like domain-containing protein</fullName>
    </recommendedName>
</protein>
<proteinExistence type="predicted"/>
<comment type="caution">
    <text evidence="2">The sequence shown here is derived from an EMBL/GenBank/DDBJ whole genome shotgun (WGS) entry which is preliminary data.</text>
</comment>
<dbReference type="EMBL" id="CAJNOQ010022592">
    <property type="protein sequence ID" value="CAF1503173.1"/>
    <property type="molecule type" value="Genomic_DNA"/>
</dbReference>
<dbReference type="Gene3D" id="3.10.20.90">
    <property type="entry name" value="Phosphatidylinositol 3-kinase Catalytic Subunit, Chain A, domain 1"/>
    <property type="match status" value="1"/>
</dbReference>
<dbReference type="Proteomes" id="UP000681722">
    <property type="component" value="Unassembled WGS sequence"/>
</dbReference>
<sequence length="214" mass="24926">MKVSACHSIQTLHFLVSFQACSSEDSLSFTCLLDGEWIDLKYSDDDDDVEEEKTLATVEAHLSALLNIPVDLLTVRLGQMCFTSLDLRRKDYDLEPLIAAEYLYLKTRPYNQNSTIDKEIEFRIEIMHTRQYPMVIRCSNQITVKELKQIIRDKKGYDVSEQTLEDMSYTMYDSMKLSNYQITDYSSIRLIRRYLSVRNETESGKSEINDASHK</sequence>
<dbReference type="InterPro" id="IPR000626">
    <property type="entry name" value="Ubiquitin-like_dom"/>
</dbReference>
<accession>A0A815TFR8</accession>
<dbReference type="Pfam" id="PF00240">
    <property type="entry name" value="ubiquitin"/>
    <property type="match status" value="1"/>
</dbReference>
<dbReference type="AlphaFoldDB" id="A0A815TFR8"/>
<keyword evidence="4" id="KW-1185">Reference proteome</keyword>
<dbReference type="SUPFAM" id="SSF54236">
    <property type="entry name" value="Ubiquitin-like"/>
    <property type="match status" value="1"/>
</dbReference>
<dbReference type="InterPro" id="IPR029071">
    <property type="entry name" value="Ubiquitin-like_domsf"/>
</dbReference>
<dbReference type="Proteomes" id="UP000663829">
    <property type="component" value="Unassembled WGS sequence"/>
</dbReference>
<dbReference type="EMBL" id="CAJOBC010088117">
    <property type="protein sequence ID" value="CAF4364688.1"/>
    <property type="molecule type" value="Genomic_DNA"/>
</dbReference>
<feature type="domain" description="Ubiquitin-like" evidence="1">
    <location>
        <begin position="122"/>
        <end position="193"/>
    </location>
</feature>
<organism evidence="2 4">
    <name type="scientific">Didymodactylos carnosus</name>
    <dbReference type="NCBI Taxonomy" id="1234261"/>
    <lineage>
        <taxon>Eukaryota</taxon>
        <taxon>Metazoa</taxon>
        <taxon>Spiralia</taxon>
        <taxon>Gnathifera</taxon>
        <taxon>Rotifera</taxon>
        <taxon>Eurotatoria</taxon>
        <taxon>Bdelloidea</taxon>
        <taxon>Philodinida</taxon>
        <taxon>Philodinidae</taxon>
        <taxon>Didymodactylos</taxon>
    </lineage>
</organism>
<dbReference type="CDD" id="cd17039">
    <property type="entry name" value="Ubl_ubiquitin_like"/>
    <property type="match status" value="1"/>
</dbReference>
<evidence type="ECO:0000259" key="1">
    <source>
        <dbReference type="PROSITE" id="PS50053"/>
    </source>
</evidence>
<dbReference type="PROSITE" id="PS50053">
    <property type="entry name" value="UBIQUITIN_2"/>
    <property type="match status" value="1"/>
</dbReference>
<evidence type="ECO:0000313" key="3">
    <source>
        <dbReference type="EMBL" id="CAF4364688.1"/>
    </source>
</evidence>
<dbReference type="PROSITE" id="PS51257">
    <property type="entry name" value="PROKAR_LIPOPROTEIN"/>
    <property type="match status" value="1"/>
</dbReference>
<reference evidence="2" key="1">
    <citation type="submission" date="2021-02" db="EMBL/GenBank/DDBJ databases">
        <authorList>
            <person name="Nowell W R."/>
        </authorList>
    </citation>
    <scope>NUCLEOTIDE SEQUENCE</scope>
</reference>
<name>A0A815TFR8_9BILA</name>